<dbReference type="RefSeq" id="WP_039000928.1">
    <property type="nucleotide sequence ID" value="NZ_CP014327.1"/>
</dbReference>
<organism evidence="1 2">
    <name type="scientific">Falsihalocynthiibacter arcticus</name>
    <dbReference type="NCBI Taxonomy" id="1579316"/>
    <lineage>
        <taxon>Bacteria</taxon>
        <taxon>Pseudomonadati</taxon>
        <taxon>Pseudomonadota</taxon>
        <taxon>Alphaproteobacteria</taxon>
        <taxon>Rhodobacterales</taxon>
        <taxon>Roseobacteraceae</taxon>
        <taxon>Falsihalocynthiibacter</taxon>
    </lineage>
</organism>
<evidence type="ECO:0000313" key="1">
    <source>
        <dbReference type="EMBL" id="AML52815.1"/>
    </source>
</evidence>
<keyword evidence="2" id="KW-1185">Reference proteome</keyword>
<dbReference type="Proteomes" id="UP000070371">
    <property type="component" value="Chromosome"/>
</dbReference>
<dbReference type="EMBL" id="CP014327">
    <property type="protein sequence ID" value="AML52815.1"/>
    <property type="molecule type" value="Genomic_DNA"/>
</dbReference>
<dbReference type="STRING" id="1579316.RC74_17515"/>
<sequence>MTPRSILLRAEHMAHLLDHPALSVVTDDELQVLELFMRFCAEHGLTEPGYVDVDAFTVLSVVSSRKVELLARALNQFGAGSALQDALQKARLKIEHQANFKGVTKGRNRAYSRSVSVGVDGLPDAWQETLQTLHQECVFASETHKRMQNRLGMFVWSSAQAGLTPDLGSRPAQQALYNDIRARSAARNDGVPRWSYLRSTWEEMRRFASAHGSSDDVVMALGNTYTELTRLEAAQEPLKFSKIVDAGTTTSLLAEAVEVLAQAQLASSPAKRWNLRNRAAAIAIGCAVPARPGDVVEHHVFGAGLFYDQAQGVYRFKYVPQKTEHQIYEPLEISLTPPWNQFIDALILQDQDPRYLVNLREKAFADQRPLYVNYGGTPCVYAWYSGAWCAVAGTGGHIARTLLYDEFSDMGPFGLEYAAASNHHISEKIKAKYRSSASIRKSYAQAHNTMVERYANADDISDLI</sequence>
<dbReference type="KEGG" id="hat:RC74_17515"/>
<dbReference type="AlphaFoldDB" id="A0A126V4D1"/>
<name>A0A126V4D1_9RHOB</name>
<protein>
    <submittedName>
        <fullName evidence="1">Uncharacterized protein</fullName>
    </submittedName>
</protein>
<evidence type="ECO:0000313" key="2">
    <source>
        <dbReference type="Proteomes" id="UP000070371"/>
    </source>
</evidence>
<dbReference type="OrthoDB" id="7851201at2"/>
<accession>A0A126V4D1</accession>
<gene>
    <name evidence="1" type="ORF">RC74_17515</name>
</gene>
<proteinExistence type="predicted"/>
<reference evidence="1 2" key="1">
    <citation type="submission" date="2016-02" db="EMBL/GenBank/DDBJ databases">
        <title>Complete genome sequence of Halocynthiibacter arcticus PAMC 20958t from arctic marine sediment.</title>
        <authorList>
            <person name="Lee Y.M."/>
            <person name="Baek K."/>
            <person name="Lee H.K."/>
            <person name="Shin S.C."/>
        </authorList>
    </citation>
    <scope>NUCLEOTIDE SEQUENCE [LARGE SCALE GENOMIC DNA]</scope>
    <source>
        <strain evidence="1">PAMC 20958</strain>
    </source>
</reference>